<dbReference type="PANTHER" id="PTHR38050:SF2">
    <property type="entry name" value="FERULOYL ESTERASE C-RELATED"/>
    <property type="match status" value="1"/>
</dbReference>
<keyword evidence="4 8" id="KW-0732">Signal</keyword>
<gene>
    <name evidence="9" type="ORF">SAMN05421835_10419</name>
</gene>
<dbReference type="PANTHER" id="PTHR38050">
    <property type="match status" value="1"/>
</dbReference>
<keyword evidence="3" id="KW-0858">Xylan degradation</keyword>
<evidence type="ECO:0000256" key="1">
    <source>
        <dbReference type="ARBA" id="ARBA00004613"/>
    </source>
</evidence>
<keyword evidence="7" id="KW-0624">Polysaccharide degradation</keyword>
<dbReference type="GO" id="GO:0045493">
    <property type="term" value="P:xylan catabolic process"/>
    <property type="evidence" value="ECO:0007669"/>
    <property type="project" value="UniProtKB-KW"/>
</dbReference>
<evidence type="ECO:0000256" key="3">
    <source>
        <dbReference type="ARBA" id="ARBA00022651"/>
    </source>
</evidence>
<sequence length="303" mass="31054">MACLAAFVTLAACAAPAASAPPTPAAHTAPAQPAVTGATTTVQRHLTVAGTKRTYLAVGSSLHHKGLPLLVVLHGRGITAQQESARTGFLLYAQRGLADIVYPSGISQSWNAGHGCCGVAGREGVPDTAFVTAVVSDASQYFASDPRRVYLVGYSNGAKLSFEEVCTHPGVFAGIATYGAVPLADCPGGEPVSALLAAGTADPFVRTERGSPSATAALAQAVSQWQRRDSCPGVPSTSHTGPLTLSTWTGCATGTQLASAVYNGLTHYWPTAGHTSAPYTTAVSEQAAAATVMWDFLSRQRLA</sequence>
<comment type="subcellular location">
    <subcellularLocation>
        <location evidence="1">Secreted</location>
    </subcellularLocation>
</comment>
<dbReference type="Gene3D" id="3.40.50.1820">
    <property type="entry name" value="alpha/beta hydrolase"/>
    <property type="match status" value="1"/>
</dbReference>
<evidence type="ECO:0000256" key="7">
    <source>
        <dbReference type="ARBA" id="ARBA00023326"/>
    </source>
</evidence>
<feature type="signal peptide" evidence="8">
    <location>
        <begin position="1"/>
        <end position="20"/>
    </location>
</feature>
<proteinExistence type="predicted"/>
<dbReference type="Pfam" id="PF10503">
    <property type="entry name" value="Esterase_PHB"/>
    <property type="match status" value="1"/>
</dbReference>
<keyword evidence="2" id="KW-0964">Secreted</keyword>
<reference evidence="9 10" key="1">
    <citation type="submission" date="2016-10" db="EMBL/GenBank/DDBJ databases">
        <authorList>
            <person name="de Groot N.N."/>
        </authorList>
    </citation>
    <scope>NUCLEOTIDE SEQUENCE [LARGE SCALE GENOMIC DNA]</scope>
    <source>
        <strain evidence="9 10">DSM 44468</strain>
    </source>
</reference>
<dbReference type="Proteomes" id="UP000199025">
    <property type="component" value="Unassembled WGS sequence"/>
</dbReference>
<dbReference type="STRING" id="115433.SAMN05421835_10419"/>
<dbReference type="InterPro" id="IPR043595">
    <property type="entry name" value="FaeB/C/D"/>
</dbReference>
<keyword evidence="10" id="KW-1185">Reference proteome</keyword>
<dbReference type="AlphaFoldDB" id="A0A1I3PTG3"/>
<keyword evidence="5" id="KW-0378">Hydrolase</keyword>
<organism evidence="9 10">
    <name type="scientific">Amycolatopsis sacchari</name>
    <dbReference type="NCBI Taxonomy" id="115433"/>
    <lineage>
        <taxon>Bacteria</taxon>
        <taxon>Bacillati</taxon>
        <taxon>Actinomycetota</taxon>
        <taxon>Actinomycetes</taxon>
        <taxon>Pseudonocardiales</taxon>
        <taxon>Pseudonocardiaceae</taxon>
        <taxon>Amycolatopsis</taxon>
    </lineage>
</organism>
<evidence type="ECO:0000256" key="2">
    <source>
        <dbReference type="ARBA" id="ARBA00022525"/>
    </source>
</evidence>
<evidence type="ECO:0000256" key="8">
    <source>
        <dbReference type="SAM" id="SignalP"/>
    </source>
</evidence>
<dbReference type="InterPro" id="IPR029058">
    <property type="entry name" value="AB_hydrolase_fold"/>
</dbReference>
<evidence type="ECO:0000256" key="6">
    <source>
        <dbReference type="ARBA" id="ARBA00023277"/>
    </source>
</evidence>
<evidence type="ECO:0000256" key="4">
    <source>
        <dbReference type="ARBA" id="ARBA00022729"/>
    </source>
</evidence>
<evidence type="ECO:0000313" key="10">
    <source>
        <dbReference type="Proteomes" id="UP000199025"/>
    </source>
</evidence>
<dbReference type="EMBL" id="FORP01000004">
    <property type="protein sequence ID" value="SFJ24236.1"/>
    <property type="molecule type" value="Genomic_DNA"/>
</dbReference>
<keyword evidence="6" id="KW-0119">Carbohydrate metabolism</keyword>
<dbReference type="RefSeq" id="WP_143249822.1">
    <property type="nucleotide sequence ID" value="NZ_FORP01000004.1"/>
</dbReference>
<accession>A0A1I3PTG3</accession>
<evidence type="ECO:0000256" key="5">
    <source>
        <dbReference type="ARBA" id="ARBA00022801"/>
    </source>
</evidence>
<evidence type="ECO:0000313" key="9">
    <source>
        <dbReference type="EMBL" id="SFJ24236.1"/>
    </source>
</evidence>
<protein>
    <submittedName>
        <fullName evidence="9">Polyhydroxybutyrate depolymerase</fullName>
    </submittedName>
</protein>
<feature type="chain" id="PRO_5011549754" evidence="8">
    <location>
        <begin position="21"/>
        <end position="303"/>
    </location>
</feature>
<name>A0A1I3PTG3_9PSEU</name>
<dbReference type="GO" id="GO:0005576">
    <property type="term" value="C:extracellular region"/>
    <property type="evidence" value="ECO:0007669"/>
    <property type="project" value="UniProtKB-SubCell"/>
</dbReference>
<dbReference type="SUPFAM" id="SSF53474">
    <property type="entry name" value="alpha/beta-Hydrolases"/>
    <property type="match status" value="1"/>
</dbReference>
<dbReference type="GO" id="GO:0030600">
    <property type="term" value="F:feruloyl esterase activity"/>
    <property type="evidence" value="ECO:0007669"/>
    <property type="project" value="InterPro"/>
</dbReference>
<dbReference type="InterPro" id="IPR010126">
    <property type="entry name" value="Esterase_phb"/>
</dbReference>
<dbReference type="OrthoDB" id="9767239at2"/>